<comment type="function">
    <text evidence="8">Involved in peptide bond synthesis. Alleviates ribosome stalling that occurs when 3 or more consecutive Pro residues or the sequence PPG is present in a protein, possibly by augmenting the peptidyl transferase activity of the ribosome. Modification of Lys-34 is required for alleviation.</text>
</comment>
<feature type="modified residue" description="N6-(3,6-diaminohexanoyl)-5-hydroxylysine" evidence="8">
    <location>
        <position position="34"/>
    </location>
</feature>
<dbReference type="FunFam" id="2.40.50.140:FF:000004">
    <property type="entry name" value="Elongation factor P"/>
    <property type="match status" value="1"/>
</dbReference>
<name>A0A451DK60_9GAMM</name>
<dbReference type="GO" id="GO:0043043">
    <property type="term" value="P:peptide biosynthetic process"/>
    <property type="evidence" value="ECO:0007669"/>
    <property type="project" value="InterPro"/>
</dbReference>
<evidence type="ECO:0000256" key="9">
    <source>
        <dbReference type="NCBIfam" id="TIGR00038"/>
    </source>
</evidence>
<comment type="pathway">
    <text evidence="2 8">Protein biosynthesis; polypeptide chain elongation.</text>
</comment>
<organism evidence="13 14">
    <name type="scientific">Candidatus Erwinia haradaeae</name>
    <dbReference type="NCBI Taxonomy" id="1922217"/>
    <lineage>
        <taxon>Bacteria</taxon>
        <taxon>Pseudomonadati</taxon>
        <taxon>Pseudomonadota</taxon>
        <taxon>Gammaproteobacteria</taxon>
        <taxon>Enterobacterales</taxon>
        <taxon>Erwiniaceae</taxon>
        <taxon>Erwinia</taxon>
    </lineage>
</organism>
<evidence type="ECO:0000256" key="2">
    <source>
        <dbReference type="ARBA" id="ARBA00004815"/>
    </source>
</evidence>
<dbReference type="FunFam" id="2.30.30.30:FF:000003">
    <property type="entry name" value="Elongation factor P"/>
    <property type="match status" value="1"/>
</dbReference>
<dbReference type="InterPro" id="IPR013852">
    <property type="entry name" value="Transl_elong_P/YeiP_CS"/>
</dbReference>
<proteinExistence type="inferred from homology"/>
<dbReference type="Gene3D" id="2.30.30.30">
    <property type="match status" value="1"/>
</dbReference>
<evidence type="ECO:0000256" key="10">
    <source>
        <dbReference type="RuleBase" id="RU004389"/>
    </source>
</evidence>
<evidence type="ECO:0000256" key="5">
    <source>
        <dbReference type="ARBA" id="ARBA00022768"/>
    </source>
</evidence>
<sequence>MPAYSINNFRSGLKIIFDGEPCAIESSEFVKPGKGQAFARIKMRRLLTGGRLEKTFKATETVQSADVQDTNLNYLYNDDVFFYFIDPQSFEQHCIEANVVGNTAKWLFRNAECVVTLWNNRPIQVLPPNFVELAIIDTNPGLKGDTTGTSTKSAILSSGSIVKVPLFIKIGEVVKIDTRSGEYVARVK</sequence>
<dbReference type="PANTHER" id="PTHR30053:SF12">
    <property type="entry name" value="ELONGATION FACTOR P (EF-P) FAMILY PROTEIN"/>
    <property type="match status" value="1"/>
</dbReference>
<dbReference type="PIRSF" id="PIRSF005901">
    <property type="entry name" value="EF-P"/>
    <property type="match status" value="1"/>
</dbReference>
<dbReference type="AlphaFoldDB" id="A0A451DK60"/>
<keyword evidence="4 8" id="KW-0963">Cytoplasm</keyword>
<keyword evidence="7 8" id="KW-0379">Hydroxylation</keyword>
<dbReference type="PANTHER" id="PTHR30053">
    <property type="entry name" value="ELONGATION FACTOR P"/>
    <property type="match status" value="1"/>
</dbReference>
<dbReference type="SUPFAM" id="SSF50104">
    <property type="entry name" value="Translation proteins SH3-like domain"/>
    <property type="match status" value="1"/>
</dbReference>
<dbReference type="InterPro" id="IPR012340">
    <property type="entry name" value="NA-bd_OB-fold"/>
</dbReference>
<dbReference type="OrthoDB" id="9801844at2"/>
<dbReference type="SMART" id="SM01185">
    <property type="entry name" value="EFP"/>
    <property type="match status" value="1"/>
</dbReference>
<evidence type="ECO:0000259" key="11">
    <source>
        <dbReference type="SMART" id="SM00841"/>
    </source>
</evidence>
<evidence type="ECO:0000256" key="8">
    <source>
        <dbReference type="HAMAP-Rule" id="MF_00141"/>
    </source>
</evidence>
<reference evidence="13 14" key="1">
    <citation type="submission" date="2019-02" db="EMBL/GenBank/DDBJ databases">
        <authorList>
            <person name="Manzano-Marin A."/>
            <person name="Manzano-Marin A."/>
        </authorList>
    </citation>
    <scope>NUCLEOTIDE SEQUENCE [LARGE SCALE GENOMIC DNA]</scope>
    <source>
        <strain evidence="13 14">ErCipseudotaxifoliae</strain>
    </source>
</reference>
<dbReference type="NCBIfam" id="TIGR00038">
    <property type="entry name" value="efp"/>
    <property type="match status" value="1"/>
</dbReference>
<evidence type="ECO:0000256" key="7">
    <source>
        <dbReference type="ARBA" id="ARBA00023278"/>
    </source>
</evidence>
<dbReference type="NCBIfam" id="NF001810">
    <property type="entry name" value="PRK00529.1"/>
    <property type="match status" value="1"/>
</dbReference>
<dbReference type="InterPro" id="IPR015365">
    <property type="entry name" value="Elong-fact-P_C"/>
</dbReference>
<feature type="domain" description="Translation elongation factor P/YeiP central" evidence="12">
    <location>
        <begin position="69"/>
        <end position="123"/>
    </location>
</feature>
<dbReference type="GO" id="GO:0005829">
    <property type="term" value="C:cytosol"/>
    <property type="evidence" value="ECO:0007669"/>
    <property type="project" value="UniProtKB-ARBA"/>
</dbReference>
<dbReference type="InterPro" id="IPR001059">
    <property type="entry name" value="Transl_elong_P/YeiP_cen"/>
</dbReference>
<dbReference type="Gene3D" id="2.40.50.140">
    <property type="entry name" value="Nucleic acid-binding proteins"/>
    <property type="match status" value="2"/>
</dbReference>
<evidence type="ECO:0000256" key="1">
    <source>
        <dbReference type="ARBA" id="ARBA00004496"/>
    </source>
</evidence>
<evidence type="ECO:0000256" key="6">
    <source>
        <dbReference type="ARBA" id="ARBA00022917"/>
    </source>
</evidence>
<evidence type="ECO:0000256" key="3">
    <source>
        <dbReference type="ARBA" id="ARBA00009479"/>
    </source>
</evidence>
<evidence type="ECO:0000313" key="13">
    <source>
        <dbReference type="EMBL" id="VFP87029.1"/>
    </source>
</evidence>
<dbReference type="Pfam" id="PF09285">
    <property type="entry name" value="Elong-fact-P_C"/>
    <property type="match status" value="1"/>
</dbReference>
<dbReference type="InterPro" id="IPR008991">
    <property type="entry name" value="Translation_prot_SH3-like_sf"/>
</dbReference>
<evidence type="ECO:0000259" key="12">
    <source>
        <dbReference type="SMART" id="SM01185"/>
    </source>
</evidence>
<dbReference type="FunFam" id="2.40.50.140:FF:000009">
    <property type="entry name" value="Elongation factor P"/>
    <property type="match status" value="1"/>
</dbReference>
<feature type="domain" description="Elongation factor P C-terminal" evidence="11">
    <location>
        <begin position="131"/>
        <end position="186"/>
    </location>
</feature>
<dbReference type="InterPro" id="IPR020599">
    <property type="entry name" value="Transl_elong_fac_P/YeiP"/>
</dbReference>
<keyword evidence="5 8" id="KW-0251">Elongation factor</keyword>
<dbReference type="Pfam" id="PF08207">
    <property type="entry name" value="EFP_N"/>
    <property type="match status" value="1"/>
</dbReference>
<dbReference type="InterPro" id="IPR013185">
    <property type="entry name" value="Transl_elong_KOW-like"/>
</dbReference>
<dbReference type="GO" id="GO:0003746">
    <property type="term" value="F:translation elongation factor activity"/>
    <property type="evidence" value="ECO:0007669"/>
    <property type="project" value="UniProtKB-UniRule"/>
</dbReference>
<accession>A0A451DK60</accession>
<protein>
    <recommendedName>
        <fullName evidence="8 9">Elongation factor P</fullName>
        <shortName evidence="8">EF-P</shortName>
    </recommendedName>
</protein>
<dbReference type="CDD" id="cd04470">
    <property type="entry name" value="S1_EF-P_repeat_1"/>
    <property type="match status" value="1"/>
</dbReference>
<keyword evidence="6 8" id="KW-0648">Protein biosynthesis</keyword>
<dbReference type="Proteomes" id="UP000294462">
    <property type="component" value="Chromosome"/>
</dbReference>
<dbReference type="EMBL" id="LR217725">
    <property type="protein sequence ID" value="VFP87029.1"/>
    <property type="molecule type" value="Genomic_DNA"/>
</dbReference>
<dbReference type="InterPro" id="IPR011768">
    <property type="entry name" value="Transl_elongation_fac_P"/>
</dbReference>
<comment type="PTM">
    <text evidence="8">May be beta-lysylated on the epsilon-amino group of Lys-34 by the combined action of EpmA and EpmB, and then hydroxylated on the C5 position of the same residue by EpmC (if this protein is present). Lysylation is critical for the stimulatory effect of EF-P on peptide-bond formation. The lysylation moiety may extend toward the peptidyltransferase center and stabilize the terminal 3-CCA end of the tRNA. Hydroxylation of the C5 position on Lys-34 may allow additional potential stabilizing hydrogen-bond interactions with the P-tRNA.</text>
</comment>
<dbReference type="RefSeq" id="WP_072666287.1">
    <property type="nucleotide sequence ID" value="NZ_LR217725.1"/>
</dbReference>
<comment type="subcellular location">
    <subcellularLocation>
        <location evidence="1 8">Cytoplasm</location>
    </subcellularLocation>
</comment>
<dbReference type="InterPro" id="IPR014722">
    <property type="entry name" value="Rib_uL2_dom2"/>
</dbReference>
<keyword evidence="14" id="KW-1185">Reference proteome</keyword>
<gene>
    <name evidence="8 13" type="primary">efp</name>
    <name evidence="13" type="ORF">ERCIPSTX3056_394</name>
</gene>
<dbReference type="KEGG" id="ehd:ERCIPSTX3056_394"/>
<dbReference type="PROSITE" id="PS01275">
    <property type="entry name" value="EFP"/>
    <property type="match status" value="1"/>
</dbReference>
<evidence type="ECO:0000313" key="14">
    <source>
        <dbReference type="Proteomes" id="UP000294462"/>
    </source>
</evidence>
<evidence type="ECO:0000256" key="4">
    <source>
        <dbReference type="ARBA" id="ARBA00022490"/>
    </source>
</evidence>
<dbReference type="UniPathway" id="UPA00345"/>
<dbReference type="CDD" id="cd05794">
    <property type="entry name" value="S1_EF-P_repeat_2"/>
    <property type="match status" value="1"/>
</dbReference>
<dbReference type="HAMAP" id="MF_00141">
    <property type="entry name" value="EF_P"/>
    <property type="match status" value="1"/>
</dbReference>
<dbReference type="SUPFAM" id="SSF50249">
    <property type="entry name" value="Nucleic acid-binding proteins"/>
    <property type="match status" value="2"/>
</dbReference>
<dbReference type="SMART" id="SM00841">
    <property type="entry name" value="Elong-fact-P_C"/>
    <property type="match status" value="1"/>
</dbReference>
<comment type="similarity">
    <text evidence="3 8 10">Belongs to the elongation factor P family.</text>
</comment>
<dbReference type="Pfam" id="PF01132">
    <property type="entry name" value="EFP"/>
    <property type="match status" value="1"/>
</dbReference>